<feature type="region of interest" description="Disordered" evidence="1">
    <location>
        <begin position="16"/>
        <end position="39"/>
    </location>
</feature>
<protein>
    <submittedName>
        <fullName evidence="3">Uncharacterized protein</fullName>
    </submittedName>
</protein>
<dbReference type="Pfam" id="PF04646">
    <property type="entry name" value="DUF604"/>
    <property type="match status" value="1"/>
</dbReference>
<dbReference type="Proteomes" id="UP001189122">
    <property type="component" value="Unassembled WGS sequence"/>
</dbReference>
<dbReference type="EMBL" id="CACRZD030000111">
    <property type="protein sequence ID" value="CAA6674444.1"/>
    <property type="molecule type" value="Genomic_DNA"/>
</dbReference>
<dbReference type="Gene3D" id="3.90.550.50">
    <property type="match status" value="1"/>
</dbReference>
<dbReference type="PANTHER" id="PTHR10811">
    <property type="entry name" value="FRINGE-RELATED"/>
    <property type="match status" value="1"/>
</dbReference>
<name>A0ABN7E995_SPIIN</name>
<evidence type="ECO:0000313" key="4">
    <source>
        <dbReference type="Proteomes" id="UP001189122"/>
    </source>
</evidence>
<feature type="transmembrane region" description="Helical" evidence="2">
    <location>
        <begin position="55"/>
        <end position="73"/>
    </location>
</feature>
<dbReference type="InterPro" id="IPR006740">
    <property type="entry name" value="DUF604"/>
</dbReference>
<keyword evidence="4" id="KW-1185">Reference proteome</keyword>
<evidence type="ECO:0000256" key="1">
    <source>
        <dbReference type="SAM" id="MobiDB-lite"/>
    </source>
</evidence>
<accession>A0ABN7E995</accession>
<keyword evidence="2" id="KW-0812">Transmembrane</keyword>
<comment type="caution">
    <text evidence="3">The sequence shown here is derived from an EMBL/GenBank/DDBJ whole genome shotgun (WGS) entry which is preliminary data.</text>
</comment>
<keyword evidence="2" id="KW-0472">Membrane</keyword>
<organism evidence="3 4">
    <name type="scientific">Spirodela intermedia</name>
    <name type="common">Intermediate duckweed</name>
    <dbReference type="NCBI Taxonomy" id="51605"/>
    <lineage>
        <taxon>Eukaryota</taxon>
        <taxon>Viridiplantae</taxon>
        <taxon>Streptophyta</taxon>
        <taxon>Embryophyta</taxon>
        <taxon>Tracheophyta</taxon>
        <taxon>Spermatophyta</taxon>
        <taxon>Magnoliopsida</taxon>
        <taxon>Liliopsida</taxon>
        <taxon>Araceae</taxon>
        <taxon>Lemnoideae</taxon>
        <taxon>Spirodela</taxon>
    </lineage>
</organism>
<gene>
    <name evidence="3" type="ORF">SI7747_UN020802</name>
</gene>
<keyword evidence="2" id="KW-1133">Transmembrane helix</keyword>
<evidence type="ECO:0000313" key="3">
    <source>
        <dbReference type="EMBL" id="CAA6674444.1"/>
    </source>
</evidence>
<reference evidence="4" key="1">
    <citation type="journal article" date="2020" name="Sci. Rep.">
        <title>Chromosome-scale genome assembly for the duckweed Spirodela intermedia, integrating cytogenetic maps, PacBio and Oxford Nanopore libraries.</title>
        <authorList>
            <person name="Hoang P.T.N."/>
            <person name="Fiebig A."/>
            <person name="Novak P."/>
            <person name="Macas J."/>
            <person name="Cao H.X."/>
            <person name="Stepanenko A."/>
            <person name="Chen G."/>
            <person name="Borisjuk N."/>
            <person name="Scholz U."/>
            <person name="Schubert I."/>
        </authorList>
    </citation>
    <scope>NUCLEOTIDE SEQUENCE [LARGE SCALE GENOMIC DNA]</scope>
</reference>
<proteinExistence type="predicted"/>
<sequence length="467" mass="51967">MKVFCGGPFESFFPSFDHSRRRSSPDRRPSRLPSGEASKDMLPSSFTRLAGKANFLLLVSSLFLFISVFILILPRPSPCPSPGFLSDTLPLRHTGGVGDGSGAAPTAVRHLVFGLASSARSFPHRRRYIRSWWDTSRMRGFVFLDSPFPEPPIRISADVSGLPYTFPGGGLRSAVRVARVARELVGAAEGMEGVRWVVLGDDDTVFFPENLAATLRRHDWEQWHYVGSSSEAVVQNEKYSFDMAFGGGGFALSWPLARALARVLDSCLVRYAHLYGSDARIFSCLAELGVDLRGDIFGMLTAHPLTPLVSLHHLDNVEPIFPGMDRVQALEHLFTAVAADPGRILQQTVCYDRLALQTVSISWGYAVQVFSGNHFFLTFLPGRRHLCHGKEAVVLLPVIICSTRGHFPRIPLVAPRRHCCDILPSSGEVMEIKIRECGDELIAMLPWWEIDNIFSELQKHARKVRRL</sequence>
<evidence type="ECO:0000256" key="2">
    <source>
        <dbReference type="SAM" id="Phobius"/>
    </source>
</evidence>